<accession>A0A9P7GSR8</accession>
<dbReference type="EMBL" id="JAGPUO010000028">
    <property type="protein sequence ID" value="KAG5655521.1"/>
    <property type="molecule type" value="Genomic_DNA"/>
</dbReference>
<evidence type="ECO:0000313" key="3">
    <source>
        <dbReference type="EMBL" id="KAG5655521.1"/>
    </source>
</evidence>
<reference evidence="3" key="1">
    <citation type="submission" date="2021-04" db="EMBL/GenBank/DDBJ databases">
        <title>Draft genome of Fusarium avenaceum strain F156N33, isolated from an atmospheric sample in Virginia.</title>
        <authorList>
            <person name="Yang S."/>
            <person name="Vinatzer B.A."/>
            <person name="Coleman J."/>
        </authorList>
    </citation>
    <scope>NUCLEOTIDE SEQUENCE</scope>
    <source>
        <strain evidence="3">F156N33</strain>
    </source>
</reference>
<feature type="region of interest" description="Disordered" evidence="1">
    <location>
        <begin position="113"/>
        <end position="139"/>
    </location>
</feature>
<organism evidence="3 4">
    <name type="scientific">Fusarium avenaceum</name>
    <dbReference type="NCBI Taxonomy" id="40199"/>
    <lineage>
        <taxon>Eukaryota</taxon>
        <taxon>Fungi</taxon>
        <taxon>Dikarya</taxon>
        <taxon>Ascomycota</taxon>
        <taxon>Pezizomycotina</taxon>
        <taxon>Sordariomycetes</taxon>
        <taxon>Hypocreomycetidae</taxon>
        <taxon>Hypocreales</taxon>
        <taxon>Nectriaceae</taxon>
        <taxon>Fusarium</taxon>
        <taxon>Fusarium tricinctum species complex</taxon>
    </lineage>
</organism>
<dbReference type="InterPro" id="IPR025676">
    <property type="entry name" value="Clr5_dom"/>
</dbReference>
<dbReference type="Proteomes" id="UP000782241">
    <property type="component" value="Unassembled WGS sequence"/>
</dbReference>
<feature type="domain" description="Clr5" evidence="2">
    <location>
        <begin position="24"/>
        <end position="79"/>
    </location>
</feature>
<name>A0A9P7GSR8_9HYPO</name>
<dbReference type="AlphaFoldDB" id="A0A9P7GSR8"/>
<dbReference type="Pfam" id="PF14420">
    <property type="entry name" value="Clr5"/>
    <property type="match status" value="1"/>
</dbReference>
<feature type="compositionally biased region" description="Basic and acidic residues" evidence="1">
    <location>
        <begin position="114"/>
        <end position="123"/>
    </location>
</feature>
<evidence type="ECO:0000256" key="1">
    <source>
        <dbReference type="SAM" id="MobiDB-lite"/>
    </source>
</evidence>
<proteinExistence type="predicted"/>
<evidence type="ECO:0000313" key="4">
    <source>
        <dbReference type="Proteomes" id="UP000782241"/>
    </source>
</evidence>
<protein>
    <recommendedName>
        <fullName evidence="2">Clr5 domain-containing protein</fullName>
    </recommendedName>
</protein>
<sequence length="668" mass="75121">MLNLPAELLPQTDEDKFLKQKGNARWECLKPIIVKLYTGNFGKNGNPATIDEIADTMRRHYSFYASVSQYPHWFRKWGVSDRRMTKELVEEIAMALSRHSKPGMSTSRVAIKRGSQEEPLDTRKAKRHLKGRDSAIPPEGMQPGWLSSWVLPYAAFMSALPMNPEQASPYGAQRATPKCLTINSPEATSPGQQTDEPSPNLQLFYQKAMDLRSSLFLQGRLQELMISMGQHDRNWNPRFTIPPTISTPAATPQMWDVPSPWTPSVFTDLPSTPLFDIAMPPTQLCRWSIHVPYIKYEPIPAERYSSMPDTLSFTESLQEAITSGSCGIDGSGDLPVSREIISQALENNPTALQSESLRLAIMAGNVELLESLLKQFPRPSRFNSGNQFPQPLSSIHPFHLAASYLDGGGSCCMILYTLQSWMPSYLRRTPLDDLGHTEKKKAPVTGGMQTVPKSANSSARAIHGFPQAGSILSVIQPYKRVIQNWSEDCQVGWSCLHQVIVQAQVVKKDLNINANQGTGWGEMDATGSSYRSQGLDCGPSCILEHYEDDTLHCNGPVIGLTWATIQAELLTYRRLCENDPWVSNNFPMRALNAWLKHDTDVFESPLVLGQILKDHSTCGWFLSKETDHGRQYWDWVWPMAENACRTRFDILDDYKRSSFIFEPDLSNM</sequence>
<comment type="caution">
    <text evidence="3">The sequence shown here is derived from an EMBL/GenBank/DDBJ whole genome shotgun (WGS) entry which is preliminary data.</text>
</comment>
<keyword evidence="4" id="KW-1185">Reference proteome</keyword>
<evidence type="ECO:0000259" key="2">
    <source>
        <dbReference type="Pfam" id="PF14420"/>
    </source>
</evidence>
<gene>
    <name evidence="3" type="ORF">KAF25_003858</name>
</gene>